<dbReference type="HOGENOM" id="CLU_1644106_0_0_1"/>
<evidence type="ECO:0000313" key="3">
    <source>
        <dbReference type="Proteomes" id="UP000030816"/>
    </source>
</evidence>
<protein>
    <submittedName>
        <fullName evidence="2">Uncharacterized protein</fullName>
    </submittedName>
</protein>
<evidence type="ECO:0000313" key="2">
    <source>
        <dbReference type="EMBL" id="KHO00485.1"/>
    </source>
</evidence>
<feature type="compositionally biased region" description="Basic and acidic residues" evidence="1">
    <location>
        <begin position="134"/>
        <end position="155"/>
    </location>
</feature>
<dbReference type="RefSeq" id="XP_040681550.1">
    <property type="nucleotide sequence ID" value="XM_040820062.1"/>
</dbReference>
<evidence type="ECO:0000256" key="1">
    <source>
        <dbReference type="SAM" id="MobiDB-lite"/>
    </source>
</evidence>
<dbReference type="GeneID" id="63735718"/>
<feature type="region of interest" description="Disordered" evidence="1">
    <location>
        <begin position="1"/>
        <end position="22"/>
    </location>
</feature>
<dbReference type="EMBL" id="AZHE01000002">
    <property type="protein sequence ID" value="KHO00485.1"/>
    <property type="molecule type" value="Genomic_DNA"/>
</dbReference>
<reference evidence="2 3" key="1">
    <citation type="journal article" date="2014" name="Proc. Natl. Acad. Sci. U.S.A.">
        <title>Trajectory and genomic determinants of fungal-pathogen speciation and host adaptation.</title>
        <authorList>
            <person name="Hu X."/>
            <person name="Xiao G."/>
            <person name="Zheng P."/>
            <person name="Shang Y."/>
            <person name="Su Y."/>
            <person name="Zhang X."/>
            <person name="Liu X."/>
            <person name="Zhan S."/>
            <person name="St Leger R.J."/>
            <person name="Wang C."/>
        </authorList>
    </citation>
    <scope>NUCLEOTIDE SEQUENCE [LARGE SCALE GENOMIC DNA]</scope>
    <source>
        <strain evidence="2 3">ARSEF 1941</strain>
    </source>
</reference>
<keyword evidence="3" id="KW-1185">Reference proteome</keyword>
<feature type="compositionally biased region" description="Polar residues" evidence="1">
    <location>
        <begin position="1"/>
        <end position="10"/>
    </location>
</feature>
<accession>A0A0B2X4V0</accession>
<comment type="caution">
    <text evidence="2">The sequence shown here is derived from an EMBL/GenBank/DDBJ whole genome shotgun (WGS) entry which is preliminary data.</text>
</comment>
<feature type="region of interest" description="Disordered" evidence="1">
    <location>
        <begin position="134"/>
        <end position="161"/>
    </location>
</feature>
<name>A0A0B2X4V0_METAS</name>
<organism evidence="2 3">
    <name type="scientific">Metarhizium album (strain ARSEF 1941)</name>
    <dbReference type="NCBI Taxonomy" id="1081103"/>
    <lineage>
        <taxon>Eukaryota</taxon>
        <taxon>Fungi</taxon>
        <taxon>Dikarya</taxon>
        <taxon>Ascomycota</taxon>
        <taxon>Pezizomycotina</taxon>
        <taxon>Sordariomycetes</taxon>
        <taxon>Hypocreomycetidae</taxon>
        <taxon>Hypocreales</taxon>
        <taxon>Clavicipitaceae</taxon>
        <taxon>Metarhizium</taxon>
    </lineage>
</organism>
<proteinExistence type="predicted"/>
<sequence length="161" mass="17285">MLPNADTTQSSPPPSYFPGLRPNWPWGRNGLDCTEEDNTDEALSSISLQISAAVEISGDNNCVSISESPADQANAIARAVLNTIKENSSGQCGIPMVDEDGRPRPIKIKVDASTEVVGTDNVVGHGEIIIGESRRGRQFDDELLHRPAKRRRDDGPSSSSS</sequence>
<dbReference type="Proteomes" id="UP000030816">
    <property type="component" value="Unassembled WGS sequence"/>
</dbReference>
<gene>
    <name evidence="2" type="ORF">MAM_01263</name>
</gene>
<dbReference type="OrthoDB" id="5409271at2759"/>
<dbReference type="AlphaFoldDB" id="A0A0B2X4V0"/>